<dbReference type="Pfam" id="PF05970">
    <property type="entry name" value="PIF1"/>
    <property type="match status" value="1"/>
</dbReference>
<dbReference type="GO" id="GO:0006281">
    <property type="term" value="P:DNA repair"/>
    <property type="evidence" value="ECO:0007669"/>
    <property type="project" value="UniProtKB-KW"/>
</dbReference>
<keyword evidence="1" id="KW-0067">ATP-binding</keyword>
<dbReference type="InterPro" id="IPR025476">
    <property type="entry name" value="Helitron_helicase-like"/>
</dbReference>
<dbReference type="InterPro" id="IPR051055">
    <property type="entry name" value="PIF1_helicase"/>
</dbReference>
<keyword evidence="1" id="KW-0547">Nucleotide-binding</keyword>
<dbReference type="PANTHER" id="PTHR47642">
    <property type="entry name" value="ATP-DEPENDENT DNA HELICASE"/>
    <property type="match status" value="1"/>
</dbReference>
<reference evidence="6 7" key="1">
    <citation type="journal article" date="2018" name="Evol. Lett.">
        <title>Horizontal gene cluster transfer increased hallucinogenic mushroom diversity.</title>
        <authorList>
            <person name="Reynolds H.T."/>
            <person name="Vijayakumar V."/>
            <person name="Gluck-Thaler E."/>
            <person name="Korotkin H.B."/>
            <person name="Matheny P.B."/>
            <person name="Slot J.C."/>
        </authorList>
    </citation>
    <scope>NUCLEOTIDE SEQUENCE [LARGE SCALE GENOMIC DNA]</scope>
    <source>
        <strain evidence="6 7">SRW20</strain>
    </source>
</reference>
<dbReference type="Pfam" id="PF14214">
    <property type="entry name" value="Helitron_like_N"/>
    <property type="match status" value="1"/>
</dbReference>
<comment type="similarity">
    <text evidence="1">Belongs to the helicase family.</text>
</comment>
<comment type="catalytic activity">
    <reaction evidence="1">
        <text>ATP + H2O = ADP + phosphate + H(+)</text>
        <dbReference type="Rhea" id="RHEA:13065"/>
        <dbReference type="ChEBI" id="CHEBI:15377"/>
        <dbReference type="ChEBI" id="CHEBI:15378"/>
        <dbReference type="ChEBI" id="CHEBI:30616"/>
        <dbReference type="ChEBI" id="CHEBI:43474"/>
        <dbReference type="ChEBI" id="CHEBI:456216"/>
        <dbReference type="EC" id="5.6.2.3"/>
    </reaction>
</comment>
<keyword evidence="7" id="KW-1185">Reference proteome</keyword>
<keyword evidence="1" id="KW-0234">DNA repair</keyword>
<proteinExistence type="inferred from homology"/>
<evidence type="ECO:0000259" key="4">
    <source>
        <dbReference type="Pfam" id="PF14214"/>
    </source>
</evidence>
<evidence type="ECO:0000259" key="3">
    <source>
        <dbReference type="Pfam" id="PF05970"/>
    </source>
</evidence>
<keyword evidence="1" id="KW-0233">DNA recombination</keyword>
<dbReference type="SUPFAM" id="SSF52540">
    <property type="entry name" value="P-loop containing nucleoside triphosphate hydrolases"/>
    <property type="match status" value="2"/>
</dbReference>
<feature type="domain" description="Helitron helicase-like" evidence="4">
    <location>
        <begin position="588"/>
        <end position="806"/>
    </location>
</feature>
<dbReference type="EC" id="5.6.2.3" evidence="1"/>
<dbReference type="Gene3D" id="3.40.50.300">
    <property type="entry name" value="P-loop containing nucleotide triphosphate hydrolases"/>
    <property type="match status" value="1"/>
</dbReference>
<evidence type="ECO:0000259" key="5">
    <source>
        <dbReference type="Pfam" id="PF20209"/>
    </source>
</evidence>
<keyword evidence="1" id="KW-0378">Hydrolase</keyword>
<organism evidence="6 7">
    <name type="scientific">Gymnopilus dilepis</name>
    <dbReference type="NCBI Taxonomy" id="231916"/>
    <lineage>
        <taxon>Eukaryota</taxon>
        <taxon>Fungi</taxon>
        <taxon>Dikarya</taxon>
        <taxon>Basidiomycota</taxon>
        <taxon>Agaricomycotina</taxon>
        <taxon>Agaricomycetes</taxon>
        <taxon>Agaricomycetidae</taxon>
        <taxon>Agaricales</taxon>
        <taxon>Agaricineae</taxon>
        <taxon>Hymenogastraceae</taxon>
        <taxon>Gymnopilus</taxon>
    </lineage>
</organism>
<keyword evidence="1" id="KW-0347">Helicase</keyword>
<protein>
    <recommendedName>
        <fullName evidence="1">ATP-dependent DNA helicase</fullName>
        <ecNumber evidence="1">5.6.2.3</ecNumber>
    </recommendedName>
</protein>
<comment type="cofactor">
    <cofactor evidence="1">
        <name>Mg(2+)</name>
        <dbReference type="ChEBI" id="CHEBI:18420"/>
    </cofactor>
</comment>
<feature type="domain" description="DUF6570" evidence="5">
    <location>
        <begin position="301"/>
        <end position="453"/>
    </location>
</feature>
<dbReference type="GO" id="GO:0006310">
    <property type="term" value="P:DNA recombination"/>
    <property type="evidence" value="ECO:0007669"/>
    <property type="project" value="UniProtKB-KW"/>
</dbReference>
<name>A0A409VJT9_9AGAR</name>
<dbReference type="InterPro" id="IPR010285">
    <property type="entry name" value="DNA_helicase_pif1-like_DEAD"/>
</dbReference>
<dbReference type="OrthoDB" id="432234at2759"/>
<keyword evidence="1" id="KW-0227">DNA damage</keyword>
<dbReference type="EMBL" id="NHYE01005629">
    <property type="protein sequence ID" value="PPQ66487.1"/>
    <property type="molecule type" value="Genomic_DNA"/>
</dbReference>
<dbReference type="InParanoid" id="A0A409VJT9"/>
<evidence type="ECO:0000313" key="7">
    <source>
        <dbReference type="Proteomes" id="UP000284706"/>
    </source>
</evidence>
<dbReference type="GO" id="GO:0005524">
    <property type="term" value="F:ATP binding"/>
    <property type="evidence" value="ECO:0007669"/>
    <property type="project" value="UniProtKB-KW"/>
</dbReference>
<dbReference type="PANTHER" id="PTHR47642:SF5">
    <property type="entry name" value="ATP-DEPENDENT DNA HELICASE"/>
    <property type="match status" value="1"/>
</dbReference>
<gene>
    <name evidence="6" type="ORF">CVT26_011176</name>
</gene>
<feature type="region of interest" description="Disordered" evidence="2">
    <location>
        <begin position="1386"/>
        <end position="1408"/>
    </location>
</feature>
<feature type="domain" description="DNA helicase Pif1-like DEAD-box helicase" evidence="3">
    <location>
        <begin position="1444"/>
        <end position="1667"/>
    </location>
</feature>
<dbReference type="GO" id="GO:0000723">
    <property type="term" value="P:telomere maintenance"/>
    <property type="evidence" value="ECO:0007669"/>
    <property type="project" value="InterPro"/>
</dbReference>
<feature type="region of interest" description="Disordered" evidence="2">
    <location>
        <begin position="163"/>
        <end position="184"/>
    </location>
</feature>
<dbReference type="GO" id="GO:0043139">
    <property type="term" value="F:5'-3' DNA helicase activity"/>
    <property type="evidence" value="ECO:0007669"/>
    <property type="project" value="UniProtKB-EC"/>
</dbReference>
<comment type="caution">
    <text evidence="6">The sequence shown here is derived from an EMBL/GenBank/DDBJ whole genome shotgun (WGS) entry which is preliminary data.</text>
</comment>
<evidence type="ECO:0000313" key="6">
    <source>
        <dbReference type="EMBL" id="PPQ66487.1"/>
    </source>
</evidence>
<sequence>MHPQTNILKCNLKNKNDTETDDIKFLRHVGADGQIREDYLAVDDFNAHYDFKECGTEYSINAQYKNDPTLLVIDVPLGPLVKAYKYFQKKDLSALGSLHNVLMPATKKQDMVTRLYSHKCSNRCHKVLCIFKARSKGRSFIPSKFCSVLSGLAPTLVTESPERVNGRIPPHQTDVERKGDERLSEDEPELDEFAHLSCIDDQTRLRVISDWQQAMSPDNISVVVCSVCGTRTKRKETEIVKGKSVDLTLLRNDDLPECARPVTYNFQVYQRAILNAKGLSDPNTVSDMIICHRCYGSLCSGSMPKFALCNWLYYGKEALPRDIKLAFEESSMFERVLISRARCNSICCKFNVNGEDRSDRSHQGQQKGIRGNVMVAPLDAMRLHAILPPKIGVKDTMTAVVVGDRMPTKETISKLSPVLVRKSRIQMLLNFLMTHNAHYAPSDDLSYSQENIDAIHDSGDQSDLPKTVEIGHLQMQDGIENINSDYTPRNEDEWLPEEDVHELMMENVGFTEGDASPEAYNAMKVAALERCLSGKPFVASGTGNRMIPDFNNPSILTWLFPHLDPWGIGGFHEKRRKIKISLDEQLSHLLNSEDTTFERDPEFPFVLYNMGIKSKVSCIVRFQVSKEQQLRVVSDLDSIDMNELKALAVALEKNPSYRPQDPGQKKILSLLQKVTMSTHSLPGSNGYKLAMRRNVRAIINAKGIPTLFITLNPSDVHNPIVRIFGAEEADVDTISQGEDIQSWRRRIYAAKNPSACAKFFDLMITTFIDVVLGYGKDQPGLYGYCEAYYRVVEAQGKGTLHLHMLVWLRGHLPPQALREKLCSSTEYRERFVKWLESIIKNEFPLIHENLEDEPSRSKRVRSKELGEPHPGTISGPHLSDFSLSRLPEFWHEYKEHLIRLLNEYNWHEHTGTCWKYLKRGEEKKDANCRMRMDGRTQPETLVDTATGHFQLRRLHPWLSSYTDVVTFLMKCNMNIQFIGTGLEAKAFIYYVTDYLTKLLLPLHHGLAALAYGLRNIHEQLKVNNQTMDQYCTSALIKFVNAMMGRHEISHQQVMSYLVGGGDCYTSEKFQNLHLTSFLRHITAEEVKRAPRNCNNNHDEDDITAPQDNICLTVDQDGARIDSQVLDYIYRPTHSQYDAMSVYDFVARTSKAKVQNKDKLTESTQAFSSWNHPQKGTRKVCLRSVPVLPVILGPSMPGRKSESYSSDVWAKHILTLFKPWRTLHDLKKVDETWSEAYSTFEQKELRRKDLDIIKNMELLTECADARFQGAQDGVHPTQTIVDAGQEDEEDELPEDLKMSEDIQEWKAKYCTDLFADLKETLQDTENSLLASNHLKDIVGKTVLDALDALHVLVRADAKEAQDKTPDVPREIFKEDIQHHYSVMQKKRKRLLAEEEDHEGPDQPKKKQRSMPFVDVSTIPLYTSTHRHKFELVLEGIVEEMNLRSNKEQLEAFLTIAKHVGEREPDQLLMFVSGVGGTGKSHIIKSIVKLFERINRRTALLLGAPTGSSAILIDGSTLHSLILECPGNEKKKNTGRLARIWNGVTYLIVDEVSMLSAVFMSKLSDAVKQAKGDDPRKACQIFGGVNVIFMGDFCQLKPAGEPSLYSATIINQLASMAANKKDIIAMNGIFVWRQVTNVVELVKNCRHAADAEYSQFLSRLRVGKCISPNTAQDTTIDDYRYLQTRLLTNIYKRNPKELALFADAPFIVGTKAIRDTLNLRIASFHASRLKKDLHLYHSKDNIRRQPPPSGYAEILWSLQSTRTRDAAGRLPLFEGMKVMVTENIAFDSKIVNGTEGVVRSIVYEEDEAGRRYATVVYVYIEAINFQIDGLEENVVPIFPVRTNIKNEGFHIIGLEAKSFSRLQLPLVPAYAYTDYKSQGRTLSRAIVDITSAKGQGAYVMLSRVTSLAGIAILRWFPPSKLYHRLSAELRAELDRLRLRT</sequence>
<dbReference type="Pfam" id="PF20209">
    <property type="entry name" value="DUF6570"/>
    <property type="match status" value="1"/>
</dbReference>
<evidence type="ECO:0000256" key="2">
    <source>
        <dbReference type="SAM" id="MobiDB-lite"/>
    </source>
</evidence>
<dbReference type="STRING" id="231916.A0A409VJT9"/>
<feature type="compositionally biased region" description="Basic and acidic residues" evidence="2">
    <location>
        <begin position="173"/>
        <end position="182"/>
    </location>
</feature>
<accession>A0A409VJT9</accession>
<dbReference type="InterPro" id="IPR027417">
    <property type="entry name" value="P-loop_NTPase"/>
</dbReference>
<dbReference type="GO" id="GO:0016887">
    <property type="term" value="F:ATP hydrolysis activity"/>
    <property type="evidence" value="ECO:0007669"/>
    <property type="project" value="RHEA"/>
</dbReference>
<dbReference type="Proteomes" id="UP000284706">
    <property type="component" value="Unassembled WGS sequence"/>
</dbReference>
<evidence type="ECO:0000256" key="1">
    <source>
        <dbReference type="RuleBase" id="RU363044"/>
    </source>
</evidence>
<dbReference type="InterPro" id="IPR046700">
    <property type="entry name" value="DUF6570"/>
</dbReference>